<evidence type="ECO:0000313" key="1">
    <source>
        <dbReference type="EMBL" id="GAH96152.1"/>
    </source>
</evidence>
<reference evidence="1" key="1">
    <citation type="journal article" date="2014" name="Front. Microbiol.">
        <title>High frequency of phylogenetically diverse reductive dehalogenase-homologous genes in deep subseafloor sedimentary metagenomes.</title>
        <authorList>
            <person name="Kawai M."/>
            <person name="Futagami T."/>
            <person name="Toyoda A."/>
            <person name="Takaki Y."/>
            <person name="Nishi S."/>
            <person name="Hori S."/>
            <person name="Arai W."/>
            <person name="Tsubouchi T."/>
            <person name="Morono Y."/>
            <person name="Uchiyama I."/>
            <person name="Ito T."/>
            <person name="Fujiyama A."/>
            <person name="Inagaki F."/>
            <person name="Takami H."/>
        </authorList>
    </citation>
    <scope>NUCLEOTIDE SEQUENCE</scope>
    <source>
        <strain evidence="1">Expedition CK06-06</strain>
    </source>
</reference>
<comment type="caution">
    <text evidence="1">The sequence shown here is derived from an EMBL/GenBank/DDBJ whole genome shotgun (WGS) entry which is preliminary data.</text>
</comment>
<organism evidence="1">
    <name type="scientific">marine sediment metagenome</name>
    <dbReference type="NCBI Taxonomy" id="412755"/>
    <lineage>
        <taxon>unclassified sequences</taxon>
        <taxon>metagenomes</taxon>
        <taxon>ecological metagenomes</taxon>
    </lineage>
</organism>
<proteinExistence type="predicted"/>
<protein>
    <submittedName>
        <fullName evidence="1">Uncharacterized protein</fullName>
    </submittedName>
</protein>
<gene>
    <name evidence="1" type="ORF">S06H3_04167</name>
</gene>
<dbReference type="EMBL" id="BARV01001434">
    <property type="protein sequence ID" value="GAH96152.1"/>
    <property type="molecule type" value="Genomic_DNA"/>
</dbReference>
<dbReference type="AlphaFoldDB" id="X1JQ16"/>
<sequence>MKFMEKCPECGALGKIDEEQLQGKVSIICSECGNHDEREKYLEKLVKKADEMLEGMKEHFEELYKSGYYTKEQKRKIRKEGLIK</sequence>
<name>X1JQ16_9ZZZZ</name>
<accession>X1JQ16</accession>